<dbReference type="InterPro" id="IPR002401">
    <property type="entry name" value="Cyt_P450_E_grp-I"/>
</dbReference>
<dbReference type="Pfam" id="PF00067">
    <property type="entry name" value="p450"/>
    <property type="match status" value="1"/>
</dbReference>
<dbReference type="InterPro" id="IPR050182">
    <property type="entry name" value="Cytochrome_P450_fam2"/>
</dbReference>
<comment type="similarity">
    <text evidence="1">Belongs to the cytochrome P450 family.</text>
</comment>
<dbReference type="SUPFAM" id="SSF48264">
    <property type="entry name" value="Cytochrome P450"/>
    <property type="match status" value="1"/>
</dbReference>
<proteinExistence type="inferred from homology"/>
<dbReference type="GO" id="GO:0006805">
    <property type="term" value="P:xenobiotic metabolic process"/>
    <property type="evidence" value="ECO:0007669"/>
    <property type="project" value="TreeGrafter"/>
</dbReference>
<dbReference type="Proteomes" id="UP000887540">
    <property type="component" value="Unplaced"/>
</dbReference>
<sequence>MKEPGYDAYIGWSKKYGPMYTFWLGETPVICLTDYNLINETFVKDGDAYVGRIKAPMFMKLIRSPYGVVWTEGSLWKEQRRFALQVLRNFGLGKNIMQERILVEVSSLIEQINNDINAGVLVHDILTPIGIGVGSLINNLVFGYRFEGKKLQEYHELKPLLGQFVRGFGSPWTLLIQKWYQYAKYIPFCRYYYYLMKDATDTLHEFYMRQINAHIEKFDPHDESEPTDYVEAFLKEKAKREAEGDTNNYFIIPQLLGMCYDFWLAGQETTTNTLAWGVLYLMIEPEVQARLQKEFDMVIGSDRLITVEDKHNLHYASAVVNLSIVPEKPPSLYRKAGASVSPHPYVCHIEKRYCNFRDIIS</sequence>
<evidence type="ECO:0000256" key="3">
    <source>
        <dbReference type="ARBA" id="ARBA00023004"/>
    </source>
</evidence>
<organism evidence="5 6">
    <name type="scientific">Acrobeloides nanus</name>
    <dbReference type="NCBI Taxonomy" id="290746"/>
    <lineage>
        <taxon>Eukaryota</taxon>
        <taxon>Metazoa</taxon>
        <taxon>Ecdysozoa</taxon>
        <taxon>Nematoda</taxon>
        <taxon>Chromadorea</taxon>
        <taxon>Rhabditida</taxon>
        <taxon>Tylenchina</taxon>
        <taxon>Cephalobomorpha</taxon>
        <taxon>Cephaloboidea</taxon>
        <taxon>Cephalobidae</taxon>
        <taxon>Acrobeloides</taxon>
    </lineage>
</organism>
<dbReference type="GO" id="GO:0005737">
    <property type="term" value="C:cytoplasm"/>
    <property type="evidence" value="ECO:0007669"/>
    <property type="project" value="TreeGrafter"/>
</dbReference>
<evidence type="ECO:0000256" key="4">
    <source>
        <dbReference type="ARBA" id="ARBA00023033"/>
    </source>
</evidence>
<dbReference type="GO" id="GO:0016712">
    <property type="term" value="F:oxidoreductase activity, acting on paired donors, with incorporation or reduction of molecular oxygen, reduced flavin or flavoprotein as one donor, and incorporation of one atom of oxygen"/>
    <property type="evidence" value="ECO:0007669"/>
    <property type="project" value="TreeGrafter"/>
</dbReference>
<evidence type="ECO:0000256" key="1">
    <source>
        <dbReference type="ARBA" id="ARBA00010617"/>
    </source>
</evidence>
<dbReference type="AlphaFoldDB" id="A0A914CT29"/>
<name>A0A914CT29_9BILA</name>
<dbReference type="GO" id="GO:0006082">
    <property type="term" value="P:organic acid metabolic process"/>
    <property type="evidence" value="ECO:0007669"/>
    <property type="project" value="TreeGrafter"/>
</dbReference>
<keyword evidence="5" id="KW-1185">Reference proteome</keyword>
<protein>
    <submittedName>
        <fullName evidence="6">Cytochrome P450</fullName>
    </submittedName>
</protein>
<keyword evidence="3" id="KW-0408">Iron</keyword>
<dbReference type="PANTHER" id="PTHR24300">
    <property type="entry name" value="CYTOCHROME P450 508A4-RELATED"/>
    <property type="match status" value="1"/>
</dbReference>
<evidence type="ECO:0000313" key="5">
    <source>
        <dbReference type="Proteomes" id="UP000887540"/>
    </source>
</evidence>
<keyword evidence="4" id="KW-0503">Monooxygenase</keyword>
<accession>A0A914CT29</accession>
<reference evidence="6" key="1">
    <citation type="submission" date="2022-11" db="UniProtKB">
        <authorList>
            <consortium name="WormBaseParasite"/>
        </authorList>
    </citation>
    <scope>IDENTIFICATION</scope>
</reference>
<dbReference type="GO" id="GO:0005506">
    <property type="term" value="F:iron ion binding"/>
    <property type="evidence" value="ECO:0007669"/>
    <property type="project" value="InterPro"/>
</dbReference>
<keyword evidence="4" id="KW-0560">Oxidoreductase</keyword>
<evidence type="ECO:0000313" key="6">
    <source>
        <dbReference type="WBParaSite" id="ACRNAN_scaffold14277.g29116.t1"/>
    </source>
</evidence>
<evidence type="ECO:0000256" key="2">
    <source>
        <dbReference type="ARBA" id="ARBA00022723"/>
    </source>
</evidence>
<dbReference type="Gene3D" id="1.10.630.10">
    <property type="entry name" value="Cytochrome P450"/>
    <property type="match status" value="1"/>
</dbReference>
<keyword evidence="2" id="KW-0479">Metal-binding</keyword>
<dbReference type="GO" id="GO:0020037">
    <property type="term" value="F:heme binding"/>
    <property type="evidence" value="ECO:0007669"/>
    <property type="project" value="InterPro"/>
</dbReference>
<dbReference type="InterPro" id="IPR001128">
    <property type="entry name" value="Cyt_P450"/>
</dbReference>
<dbReference type="InterPro" id="IPR036396">
    <property type="entry name" value="Cyt_P450_sf"/>
</dbReference>
<dbReference type="PRINTS" id="PR00463">
    <property type="entry name" value="EP450I"/>
</dbReference>
<dbReference type="PANTHER" id="PTHR24300:SF375">
    <property type="entry name" value="CYTOCHROME P450 FAMILY"/>
    <property type="match status" value="1"/>
</dbReference>
<dbReference type="WBParaSite" id="ACRNAN_scaffold14277.g29116.t1">
    <property type="protein sequence ID" value="ACRNAN_scaffold14277.g29116.t1"/>
    <property type="gene ID" value="ACRNAN_scaffold14277.g29116"/>
</dbReference>